<dbReference type="RefSeq" id="XP_005851203.1">
    <property type="nucleotide sequence ID" value="XM_005851141.1"/>
</dbReference>
<feature type="disulfide bond" evidence="1">
    <location>
        <begin position="96"/>
        <end position="105"/>
    </location>
</feature>
<dbReference type="eggNOG" id="ENOG502S5GB">
    <property type="taxonomic scope" value="Eukaryota"/>
</dbReference>
<dbReference type="PANTHER" id="PTHR33921">
    <property type="entry name" value="CALVIN CYCLE PROTEIN CP12-2, CHLOROPLASTIC"/>
    <property type="match status" value="1"/>
</dbReference>
<dbReference type="GO" id="GO:0080153">
    <property type="term" value="P:negative regulation of reductive pentose-phosphate cycle"/>
    <property type="evidence" value="ECO:0007669"/>
    <property type="project" value="TreeGrafter"/>
</dbReference>
<dbReference type="GO" id="GO:0009507">
    <property type="term" value="C:chloroplast"/>
    <property type="evidence" value="ECO:0007669"/>
    <property type="project" value="TreeGrafter"/>
</dbReference>
<dbReference type="GeneID" id="17358882"/>
<dbReference type="KEGG" id="cvr:CHLNCDRAFT_137886"/>
<sequence>MQSLTVRPAVCARPMGARVAARPAARPSRVVMMSAPKKEAIEAAIKEAEESCAGGASGECAAAWDTVEELSAAAAHAKAASSSTDPLEDKRVNEYCEENPAEPECRVYDE</sequence>
<dbReference type="FunCoup" id="E1Z4R5">
    <property type="interactions" value="545"/>
</dbReference>
<dbReference type="AlphaFoldDB" id="E1Z4R5"/>
<dbReference type="EMBL" id="GL433836">
    <property type="protein sequence ID" value="EFN59101.1"/>
    <property type="molecule type" value="Genomic_DNA"/>
</dbReference>
<dbReference type="InterPro" id="IPR003823">
    <property type="entry name" value="CP12_dom"/>
</dbReference>
<evidence type="ECO:0000259" key="2">
    <source>
        <dbReference type="SMART" id="SM01093"/>
    </source>
</evidence>
<gene>
    <name evidence="3" type="ORF">CHLNCDRAFT_137886</name>
</gene>
<organism evidence="4">
    <name type="scientific">Chlorella variabilis</name>
    <name type="common">Green alga</name>
    <dbReference type="NCBI Taxonomy" id="554065"/>
    <lineage>
        <taxon>Eukaryota</taxon>
        <taxon>Viridiplantae</taxon>
        <taxon>Chlorophyta</taxon>
        <taxon>core chlorophytes</taxon>
        <taxon>Trebouxiophyceae</taxon>
        <taxon>Chlorellales</taxon>
        <taxon>Chlorellaceae</taxon>
        <taxon>Chlorella clade</taxon>
        <taxon>Chlorella</taxon>
    </lineage>
</organism>
<feature type="domain" description="CP12" evidence="2">
    <location>
        <begin position="39"/>
        <end position="110"/>
    </location>
</feature>
<feature type="disulfide bond" evidence="1">
    <location>
        <begin position="52"/>
        <end position="60"/>
    </location>
</feature>
<name>E1Z4R5_CHLVA</name>
<evidence type="ECO:0000256" key="1">
    <source>
        <dbReference type="PIRSR" id="PIRSR639314-50"/>
    </source>
</evidence>
<proteinExistence type="predicted"/>
<dbReference type="SMART" id="SM01093">
    <property type="entry name" value="CP12"/>
    <property type="match status" value="1"/>
</dbReference>
<dbReference type="STRING" id="554065.E1Z4R5"/>
<dbReference type="Proteomes" id="UP000008141">
    <property type="component" value="Unassembled WGS sequence"/>
</dbReference>
<keyword evidence="4" id="KW-1185">Reference proteome</keyword>
<dbReference type="InterPro" id="IPR039314">
    <property type="entry name" value="CP12-like"/>
</dbReference>
<protein>
    <recommendedName>
        <fullName evidence="2">CP12 domain-containing protein</fullName>
    </recommendedName>
</protein>
<accession>E1Z4R5</accession>
<keyword evidence="1" id="KW-1015">Disulfide bond</keyword>
<evidence type="ECO:0000313" key="3">
    <source>
        <dbReference type="EMBL" id="EFN59101.1"/>
    </source>
</evidence>
<dbReference type="OMA" id="CEENPAE"/>
<dbReference type="PANTHER" id="PTHR33921:SF15">
    <property type="entry name" value="CALVIN CYCLE PROTEIN CP12-2, CHLOROPLASTIC"/>
    <property type="match status" value="1"/>
</dbReference>
<reference evidence="3 4" key="1">
    <citation type="journal article" date="2010" name="Plant Cell">
        <title>The Chlorella variabilis NC64A genome reveals adaptation to photosymbiosis, coevolution with viruses, and cryptic sex.</title>
        <authorList>
            <person name="Blanc G."/>
            <person name="Duncan G."/>
            <person name="Agarkova I."/>
            <person name="Borodovsky M."/>
            <person name="Gurnon J."/>
            <person name="Kuo A."/>
            <person name="Lindquist E."/>
            <person name="Lucas S."/>
            <person name="Pangilinan J."/>
            <person name="Polle J."/>
            <person name="Salamov A."/>
            <person name="Terry A."/>
            <person name="Yamada T."/>
            <person name="Dunigan D.D."/>
            <person name="Grigoriev I.V."/>
            <person name="Claverie J.M."/>
            <person name="Van Etten J.L."/>
        </authorList>
    </citation>
    <scope>NUCLEOTIDE SEQUENCE [LARGE SCALE GENOMIC DNA]</scope>
    <source>
        <strain evidence="3 4">NC64A</strain>
    </source>
</reference>
<dbReference type="Pfam" id="PF02672">
    <property type="entry name" value="CP12"/>
    <property type="match status" value="1"/>
</dbReference>
<dbReference type="InParanoid" id="E1Z4R5"/>
<evidence type="ECO:0000313" key="4">
    <source>
        <dbReference type="Proteomes" id="UP000008141"/>
    </source>
</evidence>